<feature type="compositionally biased region" description="Basic and acidic residues" evidence="6">
    <location>
        <begin position="55"/>
        <end position="68"/>
    </location>
</feature>
<feature type="region of interest" description="Disordered" evidence="6">
    <location>
        <begin position="55"/>
        <end position="113"/>
    </location>
</feature>
<keyword evidence="2" id="KW-0597">Phosphoprotein</keyword>
<dbReference type="PANTHER" id="PTHR15263">
    <property type="entry name" value="I-KAPPA-B-LIKE PROTEIN IKBL"/>
    <property type="match status" value="1"/>
</dbReference>
<name>A0A430M4V2_9HYPO</name>
<protein>
    <submittedName>
        <fullName evidence="7">Uncharacterized protein</fullName>
    </submittedName>
</protein>
<sequence length="236" mass="28205">MDGQRHWSEEEPDSLPLKLLKIFATDGYSQRRGPQQRPASTNVFEDIRRIASDMEWFIDHPEGDERRAERRKRRAAQKKEEEARKRAEEERKEQEAKEKAERKRQKEERRKEKRRGDWSDAWKRYENGWKSIDDTSDKIDGSQIPWPIKSGLRQDLSESAVRQFFRRTAFVHSSDDHAEEIFQVMTKETKRWHSDKIQHRFGKDIFQSQYGEDIDMVTKLIVVLWKEGKMGRGGSK</sequence>
<comment type="caution">
    <text evidence="7">The sequence shown here is derived from an EMBL/GenBank/DDBJ whole genome shotgun (WGS) entry which is preliminary data.</text>
</comment>
<dbReference type="EMBL" id="MIKF01000020">
    <property type="protein sequence ID" value="RTE83023.1"/>
    <property type="molecule type" value="Genomic_DNA"/>
</dbReference>
<evidence type="ECO:0000256" key="4">
    <source>
        <dbReference type="ARBA" id="ARBA00023043"/>
    </source>
</evidence>
<dbReference type="GO" id="GO:0005634">
    <property type="term" value="C:nucleus"/>
    <property type="evidence" value="ECO:0007669"/>
    <property type="project" value="UniProtKB-SubCell"/>
</dbReference>
<dbReference type="PANTHER" id="PTHR15263:SF1">
    <property type="entry name" value="NF-KAPPA-B INHIBITOR-LIKE PROTEIN 1"/>
    <property type="match status" value="1"/>
</dbReference>
<keyword evidence="5" id="KW-0539">Nucleus</keyword>
<evidence type="ECO:0000256" key="6">
    <source>
        <dbReference type="SAM" id="MobiDB-lite"/>
    </source>
</evidence>
<evidence type="ECO:0000256" key="5">
    <source>
        <dbReference type="ARBA" id="ARBA00023242"/>
    </source>
</evidence>
<keyword evidence="4" id="KW-0040">ANK repeat</keyword>
<proteinExistence type="predicted"/>
<accession>A0A430M4V2</accession>
<evidence type="ECO:0000313" key="7">
    <source>
        <dbReference type="EMBL" id="RTE83023.1"/>
    </source>
</evidence>
<evidence type="ECO:0000256" key="3">
    <source>
        <dbReference type="ARBA" id="ARBA00022737"/>
    </source>
</evidence>
<dbReference type="GO" id="GO:0043124">
    <property type="term" value="P:negative regulation of canonical NF-kappaB signal transduction"/>
    <property type="evidence" value="ECO:0007669"/>
    <property type="project" value="InterPro"/>
</dbReference>
<keyword evidence="3" id="KW-0677">Repeat</keyword>
<feature type="compositionally biased region" description="Basic and acidic residues" evidence="6">
    <location>
        <begin position="77"/>
        <end position="113"/>
    </location>
</feature>
<dbReference type="AlphaFoldDB" id="A0A430M4V2"/>
<dbReference type="InterPro" id="IPR038753">
    <property type="entry name" value="NFKBIL1"/>
</dbReference>
<comment type="subcellular location">
    <subcellularLocation>
        <location evidence="1">Nucleus</location>
    </subcellularLocation>
</comment>
<gene>
    <name evidence="7" type="ORF">BHE90_002485</name>
</gene>
<evidence type="ECO:0000256" key="2">
    <source>
        <dbReference type="ARBA" id="ARBA00022553"/>
    </source>
</evidence>
<dbReference type="Proteomes" id="UP000287124">
    <property type="component" value="Unassembled WGS sequence"/>
</dbReference>
<evidence type="ECO:0000313" key="8">
    <source>
        <dbReference type="Proteomes" id="UP000287124"/>
    </source>
</evidence>
<keyword evidence="8" id="KW-1185">Reference proteome</keyword>
<evidence type="ECO:0000256" key="1">
    <source>
        <dbReference type="ARBA" id="ARBA00004123"/>
    </source>
</evidence>
<feature type="region of interest" description="Disordered" evidence="6">
    <location>
        <begin position="27"/>
        <end position="46"/>
    </location>
</feature>
<organism evidence="7 8">
    <name type="scientific">Fusarium euwallaceae</name>
    <dbReference type="NCBI Taxonomy" id="1147111"/>
    <lineage>
        <taxon>Eukaryota</taxon>
        <taxon>Fungi</taxon>
        <taxon>Dikarya</taxon>
        <taxon>Ascomycota</taxon>
        <taxon>Pezizomycotina</taxon>
        <taxon>Sordariomycetes</taxon>
        <taxon>Hypocreomycetidae</taxon>
        <taxon>Hypocreales</taxon>
        <taxon>Nectriaceae</taxon>
        <taxon>Fusarium</taxon>
        <taxon>Fusarium solani species complex</taxon>
    </lineage>
</organism>
<reference evidence="7 8" key="1">
    <citation type="submission" date="2017-06" db="EMBL/GenBank/DDBJ databases">
        <title>Comparative genomic analysis of Ambrosia Fusariam Clade fungi.</title>
        <authorList>
            <person name="Stajich J.E."/>
            <person name="Carrillo J."/>
            <person name="Kijimoto T."/>
            <person name="Eskalen A."/>
            <person name="O'Donnell K."/>
            <person name="Kasson M."/>
        </authorList>
    </citation>
    <scope>NUCLEOTIDE SEQUENCE [LARGE SCALE GENOMIC DNA]</scope>
    <source>
        <strain evidence="7 8">UCR1854</strain>
    </source>
</reference>